<keyword evidence="11" id="KW-0407">Ion channel</keyword>
<feature type="domain" description="Ionotropic glutamate receptor L-glutamate and glycine-binding" evidence="15">
    <location>
        <begin position="41"/>
        <end position="108"/>
    </location>
</feature>
<keyword evidence="6" id="KW-0406">Ion transport</keyword>
<feature type="transmembrane region" description="Helical" evidence="12">
    <location>
        <begin position="160"/>
        <end position="185"/>
    </location>
</feature>
<dbReference type="InterPro" id="IPR001320">
    <property type="entry name" value="Iontro_rcpt_C"/>
</dbReference>
<comment type="subcellular location">
    <subcellularLocation>
        <location evidence="1">Membrane</location>
        <topology evidence="1">Multi-pass membrane protein</topology>
    </subcellularLocation>
</comment>
<protein>
    <submittedName>
        <fullName evidence="16">Putative glutamate receptor</fullName>
    </submittedName>
</protein>
<dbReference type="Pfam" id="PF10613">
    <property type="entry name" value="Lig_chan-Glu_bd"/>
    <property type="match status" value="1"/>
</dbReference>
<keyword evidence="7 12" id="KW-0472">Membrane</keyword>
<dbReference type="InterPro" id="IPR019594">
    <property type="entry name" value="Glu/Gly-bd"/>
</dbReference>
<dbReference type="SUPFAM" id="SSF53850">
    <property type="entry name" value="Periplasmic binding protein-like II"/>
    <property type="match status" value="1"/>
</dbReference>
<evidence type="ECO:0000313" key="17">
    <source>
        <dbReference type="Proteomes" id="UP000094527"/>
    </source>
</evidence>
<accession>A0A1D2NLM3</accession>
<dbReference type="STRING" id="48709.A0A1D2NLM3"/>
<keyword evidence="9" id="KW-0325">Glycoprotein</keyword>
<evidence type="ECO:0000256" key="8">
    <source>
        <dbReference type="ARBA" id="ARBA00023170"/>
    </source>
</evidence>
<feature type="signal peptide" evidence="13">
    <location>
        <begin position="1"/>
        <end position="25"/>
    </location>
</feature>
<keyword evidence="8 16" id="KW-0675">Receptor</keyword>
<evidence type="ECO:0000256" key="9">
    <source>
        <dbReference type="ARBA" id="ARBA00023180"/>
    </source>
</evidence>
<reference evidence="16 17" key="1">
    <citation type="journal article" date="2016" name="Genome Biol. Evol.">
        <title>Gene Family Evolution Reflects Adaptation to Soil Environmental Stressors in the Genome of the Collembolan Orchesella cincta.</title>
        <authorList>
            <person name="Faddeeva-Vakhrusheva A."/>
            <person name="Derks M.F."/>
            <person name="Anvar S.Y."/>
            <person name="Agamennone V."/>
            <person name="Suring W."/>
            <person name="Smit S."/>
            <person name="van Straalen N.M."/>
            <person name="Roelofs D."/>
        </authorList>
    </citation>
    <scope>NUCLEOTIDE SEQUENCE [LARGE SCALE GENOMIC DNA]</scope>
    <source>
        <tissue evidence="16">Mixed pool</tissue>
    </source>
</reference>
<dbReference type="PANTHER" id="PTHR18966">
    <property type="entry name" value="IONOTROPIC GLUTAMATE RECEPTOR"/>
    <property type="match status" value="1"/>
</dbReference>
<evidence type="ECO:0000256" key="12">
    <source>
        <dbReference type="SAM" id="Phobius"/>
    </source>
</evidence>
<evidence type="ECO:0000256" key="5">
    <source>
        <dbReference type="ARBA" id="ARBA00022989"/>
    </source>
</evidence>
<evidence type="ECO:0000256" key="1">
    <source>
        <dbReference type="ARBA" id="ARBA00004141"/>
    </source>
</evidence>
<evidence type="ECO:0000256" key="6">
    <source>
        <dbReference type="ARBA" id="ARBA00023065"/>
    </source>
</evidence>
<sequence length="455" mass="51928">MNRKHFISSSIILVQILSSVPQVFSSQDIKHTLRVASELRPRFLTRLGENGRYDRYKGFVKDFLEELVNILGYEYEIVLAQDHRPIVVSSRVNFTSGYWDGVIGMLVRNEADLAFGETDVTMERAQVVDFSVPVLTTKFSVLHKHSHETRQTVIYNQWTIFAPFSMAVWIPFTVVAILYLVFLKAHQCRPRSVRFRLIQKLKHSKKFAGIVLIIWTLLLFTSYISNYTAQKVLAASSSTTSKYSGLVDISSQKAIKIGWLARGSVDGFFKNTINELYQKVYIRNIGRDWISSVKEGVNKVLRDDGKFAFILDSLTANYEALLDCTLYTLPQEFGPQRSFSVATPIGSPLRERINQAVLSLSEQGIIEALQLRWFTQVNNRCSLDNIKVWNFATVDASVQEMSPVFIIAVLGLFFATAIGFWEMHLLNRNRKHTAPQAKPPRQQSELLPKFNLEVV</sequence>
<feature type="transmembrane region" description="Helical" evidence="12">
    <location>
        <begin position="401"/>
        <end position="421"/>
    </location>
</feature>
<dbReference type="InterPro" id="IPR015683">
    <property type="entry name" value="Ionotropic_Glu_rcpt"/>
</dbReference>
<evidence type="ECO:0000256" key="3">
    <source>
        <dbReference type="ARBA" id="ARBA00022448"/>
    </source>
</evidence>
<keyword evidence="17" id="KW-1185">Reference proteome</keyword>
<dbReference type="SMART" id="SM00918">
    <property type="entry name" value="Lig_chan-Glu_bd"/>
    <property type="match status" value="1"/>
</dbReference>
<feature type="chain" id="PRO_5008905709" evidence="13">
    <location>
        <begin position="26"/>
        <end position="455"/>
    </location>
</feature>
<evidence type="ECO:0000256" key="10">
    <source>
        <dbReference type="ARBA" id="ARBA00023286"/>
    </source>
</evidence>
<evidence type="ECO:0000256" key="7">
    <source>
        <dbReference type="ARBA" id="ARBA00023136"/>
    </source>
</evidence>
<evidence type="ECO:0000259" key="14">
    <source>
        <dbReference type="SMART" id="SM00079"/>
    </source>
</evidence>
<evidence type="ECO:0000313" key="16">
    <source>
        <dbReference type="EMBL" id="ODN06109.1"/>
    </source>
</evidence>
<proteinExistence type="inferred from homology"/>
<feature type="transmembrane region" description="Helical" evidence="12">
    <location>
        <begin position="206"/>
        <end position="224"/>
    </location>
</feature>
<evidence type="ECO:0000259" key="15">
    <source>
        <dbReference type="SMART" id="SM00918"/>
    </source>
</evidence>
<dbReference type="OMA" id="YEHMERK"/>
<keyword evidence="3" id="KW-0813">Transport</keyword>
<dbReference type="Gene3D" id="3.40.190.10">
    <property type="entry name" value="Periplasmic binding protein-like II"/>
    <property type="match status" value="2"/>
</dbReference>
<dbReference type="EMBL" id="LJIJ01000010">
    <property type="protein sequence ID" value="ODN06109.1"/>
    <property type="molecule type" value="Genomic_DNA"/>
</dbReference>
<dbReference type="AlphaFoldDB" id="A0A1D2NLM3"/>
<evidence type="ECO:0000256" key="4">
    <source>
        <dbReference type="ARBA" id="ARBA00022692"/>
    </source>
</evidence>
<evidence type="ECO:0000256" key="11">
    <source>
        <dbReference type="ARBA" id="ARBA00023303"/>
    </source>
</evidence>
<dbReference type="GO" id="GO:0015276">
    <property type="term" value="F:ligand-gated monoatomic ion channel activity"/>
    <property type="evidence" value="ECO:0007669"/>
    <property type="project" value="InterPro"/>
</dbReference>
<gene>
    <name evidence="16" type="ORF">Ocin01_00553</name>
</gene>
<evidence type="ECO:0000256" key="13">
    <source>
        <dbReference type="SAM" id="SignalP"/>
    </source>
</evidence>
<name>A0A1D2NLM3_ORCCI</name>
<comment type="similarity">
    <text evidence="2">Belongs to the glutamate-gated ion channel (TC 1.A.10.1) family.</text>
</comment>
<keyword evidence="4 12" id="KW-0812">Transmembrane</keyword>
<keyword evidence="13" id="KW-0732">Signal</keyword>
<organism evidence="16 17">
    <name type="scientific">Orchesella cincta</name>
    <name type="common">Springtail</name>
    <name type="synonym">Podura cincta</name>
    <dbReference type="NCBI Taxonomy" id="48709"/>
    <lineage>
        <taxon>Eukaryota</taxon>
        <taxon>Metazoa</taxon>
        <taxon>Ecdysozoa</taxon>
        <taxon>Arthropoda</taxon>
        <taxon>Hexapoda</taxon>
        <taxon>Collembola</taxon>
        <taxon>Entomobryomorpha</taxon>
        <taxon>Entomobryoidea</taxon>
        <taxon>Orchesellidae</taxon>
        <taxon>Orchesellinae</taxon>
        <taxon>Orchesella</taxon>
    </lineage>
</organism>
<feature type="domain" description="Ionotropic glutamate receptor C-terminal" evidence="14">
    <location>
        <begin position="32"/>
        <end position="376"/>
    </location>
</feature>
<keyword evidence="5 12" id="KW-1133">Transmembrane helix</keyword>
<evidence type="ECO:0000256" key="2">
    <source>
        <dbReference type="ARBA" id="ARBA00008685"/>
    </source>
</evidence>
<dbReference type="GO" id="GO:0016020">
    <property type="term" value="C:membrane"/>
    <property type="evidence" value="ECO:0007669"/>
    <property type="project" value="UniProtKB-SubCell"/>
</dbReference>
<comment type="caution">
    <text evidence="16">The sequence shown here is derived from an EMBL/GenBank/DDBJ whole genome shotgun (WGS) entry which is preliminary data.</text>
</comment>
<keyword evidence="10" id="KW-1071">Ligand-gated ion channel</keyword>
<dbReference type="Proteomes" id="UP000094527">
    <property type="component" value="Unassembled WGS sequence"/>
</dbReference>
<dbReference type="OrthoDB" id="5984008at2759"/>
<dbReference type="SMART" id="SM00079">
    <property type="entry name" value="PBPe"/>
    <property type="match status" value="1"/>
</dbReference>